<dbReference type="eggNOG" id="ENOG502SNBR">
    <property type="taxonomic scope" value="Eukaryota"/>
</dbReference>
<dbReference type="PANTHER" id="PTHR38909">
    <property type="entry name" value="G PROTEIN GAMMA DOMAIN-CONTAINING PROTEIN"/>
    <property type="match status" value="1"/>
</dbReference>
<dbReference type="KEGG" id="pti:PHATRDRAFT_47657"/>
<sequence length="583" mass="59475">MRMPYRITTALAWAWTLASFTHAQMGTTAPVAAPSVLPVVTPTLLPVAAPTKAPAAAVVPTKAPAAAVVPTKAPAATATIAPVAVATTAPVAVATTAPVVVASAAPSAAAVNVTTAPVAVASAAPLAAVASQAPSSAPVMVPSALPTGNTSPAPSVVPTDSPSAMPSGIPTKAPTATSAPTAVATESPTMGPTVAATTGTPLRVAFQGIQLVLPGVITLNQGAQADFATVTDQFYEDFYKLTESSRRQRALQTFQSAGIAGLRSTTTFRTQMVTSDNSGPTNTIEYDQLLEYRVIDSNPLSPPDLIVAPFLLSDINRNYTDRLRESNSAFSTIQDGGLDPPVVPVNGDGGGDDGLSTGIIAGIAIGAAVVAGILGYICYSCMNRESNDEYVPSSSPTPQAFSIANSEEVSTLHDPIRTVGSGGGYGDQSVATVDYDYSKAYGGVGDASVVSSAGGTLGENTRLTKDETTTGTLSRAALGAGYDSEAQYDRDDSVREEIIEVVAPSGKLGVVIDTPDDGAPVVHAVKDSSVIAHQIKVGDKLIAVDDQDVTAMTAIKVSKLISKKSANPTRKLTIIRSSLYDDH</sequence>
<name>B7G4F8_PHATC</name>
<evidence type="ECO:0000259" key="4">
    <source>
        <dbReference type="SMART" id="SM00228"/>
    </source>
</evidence>
<feature type="signal peptide" evidence="3">
    <location>
        <begin position="1"/>
        <end position="23"/>
    </location>
</feature>
<evidence type="ECO:0000256" key="3">
    <source>
        <dbReference type="SAM" id="SignalP"/>
    </source>
</evidence>
<feature type="transmembrane region" description="Helical" evidence="2">
    <location>
        <begin position="359"/>
        <end position="379"/>
    </location>
</feature>
<dbReference type="Pfam" id="PF00595">
    <property type="entry name" value="PDZ"/>
    <property type="match status" value="1"/>
</dbReference>
<dbReference type="AlphaFoldDB" id="B7G4F8"/>
<proteinExistence type="predicted"/>
<keyword evidence="2" id="KW-0472">Membrane</keyword>
<evidence type="ECO:0000313" key="5">
    <source>
        <dbReference type="EMBL" id="EEC46446.1"/>
    </source>
</evidence>
<dbReference type="EMBL" id="CM000616">
    <property type="protein sequence ID" value="EEC46446.1"/>
    <property type="molecule type" value="Genomic_DNA"/>
</dbReference>
<dbReference type="HOGENOM" id="CLU_433115_0_0_1"/>
<feature type="region of interest" description="Disordered" evidence="1">
    <location>
        <begin position="144"/>
        <end position="192"/>
    </location>
</feature>
<keyword evidence="2" id="KW-0812">Transmembrane</keyword>
<dbReference type="OrthoDB" id="75502at2759"/>
<dbReference type="SMART" id="SM00228">
    <property type="entry name" value="PDZ"/>
    <property type="match status" value="1"/>
</dbReference>
<dbReference type="GeneID" id="7202862"/>
<feature type="compositionally biased region" description="Low complexity" evidence="1">
    <location>
        <begin position="170"/>
        <end position="189"/>
    </location>
</feature>
<evidence type="ECO:0000256" key="1">
    <source>
        <dbReference type="SAM" id="MobiDB-lite"/>
    </source>
</evidence>
<dbReference type="InterPro" id="IPR036034">
    <property type="entry name" value="PDZ_sf"/>
</dbReference>
<dbReference type="InParanoid" id="B7G4F8"/>
<feature type="chain" id="PRO_5002855404" description="PDZ domain-containing protein" evidence="3">
    <location>
        <begin position="24"/>
        <end position="583"/>
    </location>
</feature>
<gene>
    <name evidence="5" type="ORF">PHATRDRAFT_47657</name>
</gene>
<protein>
    <recommendedName>
        <fullName evidence="4">PDZ domain-containing protein</fullName>
    </recommendedName>
</protein>
<dbReference type="Proteomes" id="UP000000759">
    <property type="component" value="Chromosome 14"/>
</dbReference>
<organism evidence="5 6">
    <name type="scientific">Phaeodactylum tricornutum (strain CCAP 1055/1)</name>
    <dbReference type="NCBI Taxonomy" id="556484"/>
    <lineage>
        <taxon>Eukaryota</taxon>
        <taxon>Sar</taxon>
        <taxon>Stramenopiles</taxon>
        <taxon>Ochrophyta</taxon>
        <taxon>Bacillariophyta</taxon>
        <taxon>Bacillariophyceae</taxon>
        <taxon>Bacillariophycidae</taxon>
        <taxon>Naviculales</taxon>
        <taxon>Phaeodactylaceae</taxon>
        <taxon>Phaeodactylum</taxon>
    </lineage>
</organism>
<dbReference type="PANTHER" id="PTHR38909:SF1">
    <property type="entry name" value="G PROTEIN GAMMA DOMAIN-CONTAINING PROTEIN"/>
    <property type="match status" value="1"/>
</dbReference>
<evidence type="ECO:0000256" key="2">
    <source>
        <dbReference type="SAM" id="Phobius"/>
    </source>
</evidence>
<reference evidence="6" key="2">
    <citation type="submission" date="2008-08" db="EMBL/GenBank/DDBJ databases">
        <authorList>
            <consortium name="Diatom Consortium"/>
            <person name="Grigoriev I."/>
            <person name="Grimwood J."/>
            <person name="Kuo A."/>
            <person name="Otillar R.P."/>
            <person name="Salamov A."/>
            <person name="Detter J.C."/>
            <person name="Lindquist E."/>
            <person name="Shapiro H."/>
            <person name="Lucas S."/>
            <person name="Glavina del Rio T."/>
            <person name="Pitluck S."/>
            <person name="Rokhsar D."/>
            <person name="Bowler C."/>
        </authorList>
    </citation>
    <scope>GENOME REANNOTATION</scope>
    <source>
        <strain evidence="6">CCAP 1055/1</strain>
    </source>
</reference>
<keyword evidence="2" id="KW-1133">Transmembrane helix</keyword>
<dbReference type="InterPro" id="IPR001478">
    <property type="entry name" value="PDZ"/>
</dbReference>
<keyword evidence="3" id="KW-0732">Signal</keyword>
<dbReference type="RefSeq" id="XP_002181906.1">
    <property type="nucleotide sequence ID" value="XM_002181870.1"/>
</dbReference>
<feature type="compositionally biased region" description="Polar residues" evidence="1">
    <location>
        <begin position="147"/>
        <end position="164"/>
    </location>
</feature>
<accession>B7G4F8</accession>
<dbReference type="PaxDb" id="2850-Phatr47657"/>
<feature type="domain" description="PDZ" evidence="4">
    <location>
        <begin position="506"/>
        <end position="578"/>
    </location>
</feature>
<keyword evidence="6" id="KW-1185">Reference proteome</keyword>
<dbReference type="SUPFAM" id="SSF50156">
    <property type="entry name" value="PDZ domain-like"/>
    <property type="match status" value="1"/>
</dbReference>
<evidence type="ECO:0000313" key="6">
    <source>
        <dbReference type="Proteomes" id="UP000000759"/>
    </source>
</evidence>
<dbReference type="Gene3D" id="2.30.42.10">
    <property type="match status" value="1"/>
</dbReference>
<reference evidence="5 6" key="1">
    <citation type="journal article" date="2008" name="Nature">
        <title>The Phaeodactylum genome reveals the evolutionary history of diatom genomes.</title>
        <authorList>
            <person name="Bowler C."/>
            <person name="Allen A.E."/>
            <person name="Badger J.H."/>
            <person name="Grimwood J."/>
            <person name="Jabbari K."/>
            <person name="Kuo A."/>
            <person name="Maheswari U."/>
            <person name="Martens C."/>
            <person name="Maumus F."/>
            <person name="Otillar R.P."/>
            <person name="Rayko E."/>
            <person name="Salamov A."/>
            <person name="Vandepoele K."/>
            <person name="Beszteri B."/>
            <person name="Gruber A."/>
            <person name="Heijde M."/>
            <person name="Katinka M."/>
            <person name="Mock T."/>
            <person name="Valentin K."/>
            <person name="Verret F."/>
            <person name="Berges J.A."/>
            <person name="Brownlee C."/>
            <person name="Cadoret J.P."/>
            <person name="Chiovitti A."/>
            <person name="Choi C.J."/>
            <person name="Coesel S."/>
            <person name="De Martino A."/>
            <person name="Detter J.C."/>
            <person name="Durkin C."/>
            <person name="Falciatore A."/>
            <person name="Fournet J."/>
            <person name="Haruta M."/>
            <person name="Huysman M.J."/>
            <person name="Jenkins B.D."/>
            <person name="Jiroutova K."/>
            <person name="Jorgensen R.E."/>
            <person name="Joubert Y."/>
            <person name="Kaplan A."/>
            <person name="Kroger N."/>
            <person name="Kroth P.G."/>
            <person name="La Roche J."/>
            <person name="Lindquist E."/>
            <person name="Lommer M."/>
            <person name="Martin-Jezequel V."/>
            <person name="Lopez P.J."/>
            <person name="Lucas S."/>
            <person name="Mangogna M."/>
            <person name="McGinnis K."/>
            <person name="Medlin L.K."/>
            <person name="Montsant A."/>
            <person name="Oudot-Le Secq M.P."/>
            <person name="Napoli C."/>
            <person name="Obornik M."/>
            <person name="Parker M.S."/>
            <person name="Petit J.L."/>
            <person name="Porcel B.M."/>
            <person name="Poulsen N."/>
            <person name="Robison M."/>
            <person name="Rychlewski L."/>
            <person name="Rynearson T.A."/>
            <person name="Schmutz J."/>
            <person name="Shapiro H."/>
            <person name="Siaut M."/>
            <person name="Stanley M."/>
            <person name="Sussman M.R."/>
            <person name="Taylor A.R."/>
            <person name="Vardi A."/>
            <person name="von Dassow P."/>
            <person name="Vyverman W."/>
            <person name="Willis A."/>
            <person name="Wyrwicz L.S."/>
            <person name="Rokhsar D.S."/>
            <person name="Weissenbach J."/>
            <person name="Armbrust E.V."/>
            <person name="Green B.R."/>
            <person name="Van de Peer Y."/>
            <person name="Grigoriev I.V."/>
        </authorList>
    </citation>
    <scope>NUCLEOTIDE SEQUENCE [LARGE SCALE GENOMIC DNA]</scope>
    <source>
        <strain evidence="5 6">CCAP 1055/1</strain>
    </source>
</reference>